<dbReference type="InterPro" id="IPR026298">
    <property type="entry name" value="Bcl-2_fam"/>
</dbReference>
<evidence type="ECO:0000259" key="3">
    <source>
        <dbReference type="SMART" id="SM00337"/>
    </source>
</evidence>
<dbReference type="GO" id="GO:0001836">
    <property type="term" value="P:release of cytochrome c from mitochondria"/>
    <property type="evidence" value="ECO:0007669"/>
    <property type="project" value="TreeGrafter"/>
</dbReference>
<evidence type="ECO:0000256" key="1">
    <source>
        <dbReference type="ARBA" id="ARBA00009458"/>
    </source>
</evidence>
<reference evidence="4 5" key="1">
    <citation type="journal article" date="2021" name="Sci. Rep.">
        <title>Chromosome anchoring in Senegalese sole (Solea senegalensis) reveals sex-associated markers and genome rearrangements in flatfish.</title>
        <authorList>
            <person name="Guerrero-Cozar I."/>
            <person name="Gomez-Garrido J."/>
            <person name="Berbel C."/>
            <person name="Martinez-Blanch J.F."/>
            <person name="Alioto T."/>
            <person name="Claros M.G."/>
            <person name="Gagnaire P.A."/>
            <person name="Manchado M."/>
        </authorList>
    </citation>
    <scope>NUCLEOTIDE SEQUENCE [LARGE SCALE GENOMIC DNA]</scope>
    <source>
        <strain evidence="4">Sse05_10M</strain>
    </source>
</reference>
<feature type="region of interest" description="Disordered" evidence="2">
    <location>
        <begin position="423"/>
        <end position="461"/>
    </location>
</feature>
<feature type="region of interest" description="Disordered" evidence="2">
    <location>
        <begin position="1"/>
        <end position="22"/>
    </location>
</feature>
<comment type="similarity">
    <text evidence="1">Belongs to the Bcl-2 family.</text>
</comment>
<accession>A0AAV6T164</accession>
<gene>
    <name evidence="4" type="ORF">JOB18_038271</name>
</gene>
<feature type="region of interest" description="Disordered" evidence="2">
    <location>
        <begin position="365"/>
        <end position="385"/>
    </location>
</feature>
<evidence type="ECO:0000256" key="2">
    <source>
        <dbReference type="SAM" id="MobiDB-lite"/>
    </source>
</evidence>
<protein>
    <submittedName>
        <fullName evidence="4">Apoptosis regulator BAX-like</fullName>
    </submittedName>
</protein>
<dbReference type="GO" id="GO:0051400">
    <property type="term" value="F:BH domain binding"/>
    <property type="evidence" value="ECO:0007669"/>
    <property type="project" value="TreeGrafter"/>
</dbReference>
<dbReference type="InterPro" id="IPR002475">
    <property type="entry name" value="Bcl2-like"/>
</dbReference>
<dbReference type="GO" id="GO:0015267">
    <property type="term" value="F:channel activity"/>
    <property type="evidence" value="ECO:0007669"/>
    <property type="project" value="TreeGrafter"/>
</dbReference>
<dbReference type="GO" id="GO:0005741">
    <property type="term" value="C:mitochondrial outer membrane"/>
    <property type="evidence" value="ECO:0007669"/>
    <property type="project" value="TreeGrafter"/>
</dbReference>
<dbReference type="SMART" id="SM00337">
    <property type="entry name" value="BCL"/>
    <property type="match status" value="1"/>
</dbReference>
<proteinExistence type="inferred from homology"/>
<feature type="domain" description="Bcl-2 Bcl-2 homology region 1-3" evidence="3">
    <location>
        <begin position="78"/>
        <end position="172"/>
    </location>
</feature>
<comment type="caution">
    <text evidence="4">The sequence shown here is derived from an EMBL/GenBank/DDBJ whole genome shotgun (WGS) entry which is preliminary data.</text>
</comment>
<dbReference type="Proteomes" id="UP000693946">
    <property type="component" value="Linkage Group LG10"/>
</dbReference>
<dbReference type="Pfam" id="PF00452">
    <property type="entry name" value="Bcl-2"/>
    <property type="match status" value="1"/>
</dbReference>
<organism evidence="4 5">
    <name type="scientific">Solea senegalensis</name>
    <name type="common">Senegalese sole</name>
    <dbReference type="NCBI Taxonomy" id="28829"/>
    <lineage>
        <taxon>Eukaryota</taxon>
        <taxon>Metazoa</taxon>
        <taxon>Chordata</taxon>
        <taxon>Craniata</taxon>
        <taxon>Vertebrata</taxon>
        <taxon>Euteleostomi</taxon>
        <taxon>Actinopterygii</taxon>
        <taxon>Neopterygii</taxon>
        <taxon>Teleostei</taxon>
        <taxon>Neoteleostei</taxon>
        <taxon>Acanthomorphata</taxon>
        <taxon>Carangaria</taxon>
        <taxon>Pleuronectiformes</taxon>
        <taxon>Pleuronectoidei</taxon>
        <taxon>Soleidae</taxon>
        <taxon>Solea</taxon>
    </lineage>
</organism>
<dbReference type="GO" id="GO:0008630">
    <property type="term" value="P:intrinsic apoptotic signaling pathway in response to DNA damage"/>
    <property type="evidence" value="ECO:0007669"/>
    <property type="project" value="TreeGrafter"/>
</dbReference>
<dbReference type="EMBL" id="JAGKHQ010000002">
    <property type="protein sequence ID" value="KAG7523069.1"/>
    <property type="molecule type" value="Genomic_DNA"/>
</dbReference>
<dbReference type="GO" id="GO:0042981">
    <property type="term" value="P:regulation of apoptotic process"/>
    <property type="evidence" value="ECO:0007669"/>
    <property type="project" value="InterPro"/>
</dbReference>
<dbReference type="PANTHER" id="PTHR11256">
    <property type="entry name" value="BCL-2 RELATED"/>
    <property type="match status" value="1"/>
</dbReference>
<evidence type="ECO:0000313" key="5">
    <source>
        <dbReference type="Proteomes" id="UP000693946"/>
    </source>
</evidence>
<dbReference type="GO" id="GO:0097192">
    <property type="term" value="P:extrinsic apoptotic signaling pathway in absence of ligand"/>
    <property type="evidence" value="ECO:0007669"/>
    <property type="project" value="TreeGrafter"/>
</dbReference>
<dbReference type="AlphaFoldDB" id="A0AAV6T164"/>
<dbReference type="PROSITE" id="PS50062">
    <property type="entry name" value="BCL2_FAMILY"/>
    <property type="match status" value="1"/>
</dbReference>
<dbReference type="InterPro" id="IPR046371">
    <property type="entry name" value="Bcl-2_BH1-3"/>
</dbReference>
<dbReference type="PANTHER" id="PTHR11256:SF10">
    <property type="entry name" value="BCL-2-RELATED PROTEIN A1"/>
    <property type="match status" value="1"/>
</dbReference>
<evidence type="ECO:0000313" key="4">
    <source>
        <dbReference type="EMBL" id="KAG7523069.1"/>
    </source>
</evidence>
<dbReference type="CDD" id="cd06845">
    <property type="entry name" value="Bcl-2_like"/>
    <property type="match status" value="1"/>
</dbReference>
<dbReference type="GO" id="GO:0008053">
    <property type="term" value="P:mitochondrial fusion"/>
    <property type="evidence" value="ECO:0007669"/>
    <property type="project" value="TreeGrafter"/>
</dbReference>
<feature type="compositionally biased region" description="Polar residues" evidence="2">
    <location>
        <begin position="431"/>
        <end position="451"/>
    </location>
</feature>
<name>A0AAV6T164_SOLSE</name>
<keyword evidence="5" id="KW-1185">Reference proteome</keyword>
<sequence>MSDREEETTDGQQELQGAVGGEDVIDDPILEQGAVVLRGYVIERINTEEPGRQVHSEDLGGQPNELQDPHIKEVVLQLLKIADEMNRNAELQQLINQVQADCAQDIFMKVARNIFADGINWGRIVALFHLAYRLIHKSLTTNHLENIRIVISWVLQVIKDMLYPWIVQQGGWEGVIRGFSRWRTVAMVASSGATFTTYDLQVATLTTYSQPRLQPTVSQVYVYDLRPTVSHVYDLQVATFTTYSQPRLQPHSQPGLRPTVSHVYDLQSATFTTYRQPHFTTYSQPRLQPTVSQVPTYSQPGFITVFDLQSPTIDLQQLPARFHDLQSARFHDVSHIYELQVRPVNRVLSTSCQVHDLQSARLQPTVSRSTYSQPGLQPQSARFSTSQRLRPTVSQVYDLQSAIFDLHRPPAITTYSQRFTYSQPGLGPTGSPFTTHRQPHLQSALQPQPDSRATIRPRPTGSRVYDLQSARFHDLQSAHFTTYRPPHLRPAGAAITTYRRPRPTVSPILTYSQPGFDLQSARFDLQSARFCDLQSAAITTYSQPHFDLQATTFHDLQAATFTTYSQP</sequence>